<feature type="transmembrane region" description="Helical" evidence="7">
    <location>
        <begin position="646"/>
        <end position="665"/>
    </location>
</feature>
<feature type="compositionally biased region" description="Low complexity" evidence="6">
    <location>
        <begin position="31"/>
        <end position="40"/>
    </location>
</feature>
<dbReference type="GO" id="GO:0016020">
    <property type="term" value="C:membrane"/>
    <property type="evidence" value="ECO:0007669"/>
    <property type="project" value="UniProtKB-SubCell"/>
</dbReference>
<feature type="transmembrane region" description="Helical" evidence="7">
    <location>
        <begin position="315"/>
        <end position="339"/>
    </location>
</feature>
<feature type="region of interest" description="Disordered" evidence="6">
    <location>
        <begin position="103"/>
        <end position="126"/>
    </location>
</feature>
<evidence type="ECO:0000313" key="9">
    <source>
        <dbReference type="Proteomes" id="UP001146120"/>
    </source>
</evidence>
<dbReference type="CDD" id="cd13132">
    <property type="entry name" value="MATE_eukaryotic"/>
    <property type="match status" value="1"/>
</dbReference>
<feature type="transmembrane region" description="Helical" evidence="7">
    <location>
        <begin position="472"/>
        <end position="492"/>
    </location>
</feature>
<organism evidence="8 9">
    <name type="scientific">Lagenidium giganteum</name>
    <dbReference type="NCBI Taxonomy" id="4803"/>
    <lineage>
        <taxon>Eukaryota</taxon>
        <taxon>Sar</taxon>
        <taxon>Stramenopiles</taxon>
        <taxon>Oomycota</taxon>
        <taxon>Peronosporomycetes</taxon>
        <taxon>Pythiales</taxon>
        <taxon>Pythiaceae</taxon>
    </lineage>
</organism>
<dbReference type="InterPro" id="IPR002528">
    <property type="entry name" value="MATE_fam"/>
</dbReference>
<keyword evidence="3 7" id="KW-0812">Transmembrane</keyword>
<reference evidence="8" key="2">
    <citation type="journal article" date="2023" name="Microbiol Resour">
        <title>Decontamination and Annotation of the Draft Genome Sequence of the Oomycete Lagenidium giganteum ARSEF 373.</title>
        <authorList>
            <person name="Morgan W.R."/>
            <person name="Tartar A."/>
        </authorList>
    </citation>
    <scope>NUCLEOTIDE SEQUENCE</scope>
    <source>
        <strain evidence="8">ARSEF 373</strain>
    </source>
</reference>
<evidence type="ECO:0000256" key="3">
    <source>
        <dbReference type="ARBA" id="ARBA00022692"/>
    </source>
</evidence>
<accession>A0AAV2YC19</accession>
<dbReference type="GO" id="GO:0015297">
    <property type="term" value="F:antiporter activity"/>
    <property type="evidence" value="ECO:0007669"/>
    <property type="project" value="InterPro"/>
</dbReference>
<evidence type="ECO:0000313" key="8">
    <source>
        <dbReference type="EMBL" id="DAZ93022.1"/>
    </source>
</evidence>
<evidence type="ECO:0000256" key="5">
    <source>
        <dbReference type="ARBA" id="ARBA00023136"/>
    </source>
</evidence>
<keyword evidence="9" id="KW-1185">Reference proteome</keyword>
<keyword evidence="4 7" id="KW-1133">Transmembrane helix</keyword>
<feature type="transmembrane region" description="Helical" evidence="7">
    <location>
        <begin position="282"/>
        <end position="303"/>
    </location>
</feature>
<evidence type="ECO:0000256" key="1">
    <source>
        <dbReference type="ARBA" id="ARBA00004141"/>
    </source>
</evidence>
<evidence type="ECO:0000256" key="6">
    <source>
        <dbReference type="SAM" id="MobiDB-lite"/>
    </source>
</evidence>
<evidence type="ECO:0000256" key="2">
    <source>
        <dbReference type="ARBA" id="ARBA00010199"/>
    </source>
</evidence>
<name>A0AAV2YC19_9STRA</name>
<feature type="transmembrane region" description="Helical" evidence="7">
    <location>
        <begin position="359"/>
        <end position="377"/>
    </location>
</feature>
<reference evidence="8" key="1">
    <citation type="submission" date="2022-11" db="EMBL/GenBank/DDBJ databases">
        <authorList>
            <person name="Morgan W.R."/>
            <person name="Tartar A."/>
        </authorList>
    </citation>
    <scope>NUCLEOTIDE SEQUENCE</scope>
    <source>
        <strain evidence="8">ARSEF 373</strain>
    </source>
</reference>
<dbReference type="GO" id="GO:0042910">
    <property type="term" value="F:xenobiotic transmembrane transporter activity"/>
    <property type="evidence" value="ECO:0007669"/>
    <property type="project" value="InterPro"/>
</dbReference>
<feature type="transmembrane region" description="Helical" evidence="7">
    <location>
        <begin position="542"/>
        <end position="564"/>
    </location>
</feature>
<dbReference type="EMBL" id="DAKRPA010000353">
    <property type="protein sequence ID" value="DAZ93022.1"/>
    <property type="molecule type" value="Genomic_DNA"/>
</dbReference>
<feature type="transmembrane region" description="Helical" evidence="7">
    <location>
        <begin position="240"/>
        <end position="262"/>
    </location>
</feature>
<feature type="compositionally biased region" description="Polar residues" evidence="6">
    <location>
        <begin position="110"/>
        <end position="126"/>
    </location>
</feature>
<dbReference type="NCBIfam" id="TIGR00797">
    <property type="entry name" value="matE"/>
    <property type="match status" value="1"/>
</dbReference>
<dbReference type="GO" id="GO:1990961">
    <property type="term" value="P:xenobiotic detoxification by transmembrane export across the plasma membrane"/>
    <property type="evidence" value="ECO:0007669"/>
    <property type="project" value="InterPro"/>
</dbReference>
<dbReference type="Pfam" id="PF01554">
    <property type="entry name" value="MatE"/>
    <property type="match status" value="2"/>
</dbReference>
<comment type="caution">
    <text evidence="8">The sequence shown here is derived from an EMBL/GenBank/DDBJ whole genome shotgun (WGS) entry which is preliminary data.</text>
</comment>
<evidence type="ECO:0000256" key="7">
    <source>
        <dbReference type="SAM" id="Phobius"/>
    </source>
</evidence>
<dbReference type="PANTHER" id="PTHR11206">
    <property type="entry name" value="MULTIDRUG RESISTANCE PROTEIN"/>
    <property type="match status" value="1"/>
</dbReference>
<feature type="transmembrane region" description="Helical" evidence="7">
    <location>
        <begin position="576"/>
        <end position="594"/>
    </location>
</feature>
<comment type="subcellular location">
    <subcellularLocation>
        <location evidence="1">Membrane</location>
        <topology evidence="1">Multi-pass membrane protein</topology>
    </subcellularLocation>
</comment>
<dbReference type="InterPro" id="IPR045069">
    <property type="entry name" value="MATE_euk"/>
</dbReference>
<feature type="transmembrane region" description="Helical" evidence="7">
    <location>
        <begin position="389"/>
        <end position="410"/>
    </location>
</feature>
<keyword evidence="5 7" id="KW-0472">Membrane</keyword>
<feature type="region of interest" description="Disordered" evidence="6">
    <location>
        <begin position="29"/>
        <end position="73"/>
    </location>
</feature>
<comment type="similarity">
    <text evidence="2">Belongs to the multi antimicrobial extrusion (MATE) (TC 2.A.66.1) family.</text>
</comment>
<proteinExistence type="inferred from homology"/>
<feature type="transmembrane region" description="Helical" evidence="7">
    <location>
        <begin position="614"/>
        <end position="634"/>
    </location>
</feature>
<dbReference type="AlphaFoldDB" id="A0AAV2YC19"/>
<dbReference type="Proteomes" id="UP001146120">
    <property type="component" value="Unassembled WGS sequence"/>
</dbReference>
<evidence type="ECO:0000256" key="4">
    <source>
        <dbReference type="ARBA" id="ARBA00022989"/>
    </source>
</evidence>
<feature type="transmembrane region" description="Helical" evidence="7">
    <location>
        <begin position="504"/>
        <end position="522"/>
    </location>
</feature>
<sequence length="681" mass="74104">MKTHKPSIPSTSHAEDVLAAAKRCHQPLPPAAACASSKPATQQLCCEDEDANSDDAASSPTTEGSEADSDSAFEVTFRDVDDYGLASSDGIVDELEMGKKTAHRVDHATSVGQRNATGAKPTISQPEQAWTSTLIKYDSNLTPRGTNKRNLEGKSPTLLSALRIPQPAEEPDTDAVSVAIPEVMTPTRMTQANAKAIKMMEHSPLLRPMDSIANDPDWEFRYAVEDRPDVKTEFLKLCELSYPVIFTYVLEFLPGIISMTLVGHMNSPLTKEYVDGVSMSTMFVNLTVVAFGFGLATALDTLCSQAYGAGKPLKMGVYLQSGFIVLAGAFVPVFLLNWFTEDLLLLMGQPAEVSRLAGRFSRLILPGVPFLYIYELVKKVLQAQNVVKPMVYIAIFSNFVNVVVGVYLTFYTSWGFDGAAIARIVANVALPACLVPFFCSNPEIVNEWWPGWKLGAAINHIRPFLVLGLPGMLMMLLEWWSFEIMAAFVGLLPDSIVAISVHSVLVNVSTFAFNFFLGISVAGNIRVGNCVGSNQPEHAKMASYLSMALSLGVCLALAIIITLTRSILPHVFINDPTTIALAASALLYLLPFQFMDAWNGVMQGVFRGTGRQMLGAYINFLAYFIVGLPFGIYLAFQCHLGVEGMWLGLTAGISIGCAVSIFKIYNTDWEAMADSARLRTA</sequence>
<protein>
    <submittedName>
        <fullName evidence="8">Uncharacterized protein</fullName>
    </submittedName>
</protein>
<gene>
    <name evidence="8" type="ORF">N0F65_009657</name>
</gene>